<dbReference type="STRING" id="1610491.AAV94_02705"/>
<keyword evidence="3" id="KW-1185">Reference proteome</keyword>
<organism evidence="2 3">
    <name type="scientific">Lampropedia cohaerens</name>
    <dbReference type="NCBI Taxonomy" id="1610491"/>
    <lineage>
        <taxon>Bacteria</taxon>
        <taxon>Pseudomonadati</taxon>
        <taxon>Pseudomonadota</taxon>
        <taxon>Betaproteobacteria</taxon>
        <taxon>Burkholderiales</taxon>
        <taxon>Comamonadaceae</taxon>
        <taxon>Lampropedia</taxon>
    </lineage>
</organism>
<dbReference type="EMBL" id="LBNQ01000012">
    <property type="protein sequence ID" value="KKW68859.1"/>
    <property type="molecule type" value="Genomic_DNA"/>
</dbReference>
<evidence type="ECO:0000313" key="2">
    <source>
        <dbReference type="EMBL" id="KKW68859.1"/>
    </source>
</evidence>
<dbReference type="InterPro" id="IPR011044">
    <property type="entry name" value="Quino_amine_DH_bsu"/>
</dbReference>
<comment type="caution">
    <text evidence="2">The sequence shown here is derived from an EMBL/GenBank/DDBJ whole genome shotgun (WGS) entry which is preliminary data.</text>
</comment>
<name>A0A0U1Q276_9BURK</name>
<evidence type="ECO:0000256" key="1">
    <source>
        <dbReference type="SAM" id="MobiDB-lite"/>
    </source>
</evidence>
<dbReference type="InterPro" id="IPR015943">
    <property type="entry name" value="WD40/YVTN_repeat-like_dom_sf"/>
</dbReference>
<feature type="region of interest" description="Disordered" evidence="1">
    <location>
        <begin position="20"/>
        <end position="39"/>
    </location>
</feature>
<dbReference type="PROSITE" id="PS51257">
    <property type="entry name" value="PROKAR_LIPOPROTEIN"/>
    <property type="match status" value="1"/>
</dbReference>
<proteinExistence type="predicted"/>
<dbReference type="Proteomes" id="UP000050580">
    <property type="component" value="Unassembled WGS sequence"/>
</dbReference>
<evidence type="ECO:0008006" key="4">
    <source>
        <dbReference type="Google" id="ProtNLM"/>
    </source>
</evidence>
<protein>
    <recommendedName>
        <fullName evidence="4">Lipoprotein</fullName>
    </recommendedName>
</protein>
<evidence type="ECO:0000313" key="3">
    <source>
        <dbReference type="Proteomes" id="UP000050580"/>
    </source>
</evidence>
<accession>A0A0U1Q276</accession>
<dbReference type="PATRIC" id="fig|1610491.3.peg.569"/>
<gene>
    <name evidence="2" type="ORF">AAV94_02705</name>
</gene>
<dbReference type="AlphaFoldDB" id="A0A0U1Q276"/>
<dbReference type="SUPFAM" id="SSF50969">
    <property type="entry name" value="YVTN repeat-like/Quinoprotein amine dehydrogenase"/>
    <property type="match status" value="1"/>
</dbReference>
<sequence length="430" mass="45665">MRAVTLACVATLAACGGGSSDVDIVQPPPATDDDHGHDHDHEPVAGRLVVAQAGVAQVHVLDLEHARLLQSFNVDDVPSAVHASPDHRYALLVQRTRNQVQFVDGGLWQEDHGDHQHPYAENPTLLASRLTGPAPTHYVAHAREAAVFFDGDAQSGENAAIALVSDASIDAGQAGLVLAEQRLDTAHHGLAVPRGDHLLASWRAPDARGLPDRVALYHRHGDHFHLEKTFDEALCPGLHGGGTSIHYTVFGCSDGVLIVREEPGVFTASKLPNPPGLSGSARIGSIIGSTHDERFVGLAGPDQLFEINPAAGTVLPIGWSDSQPATIRAQAMDAAGEHLLVLDALGTLRILDTHDWRAKVVIPSAIAAMPQEAPFPAIAISAAEDRAWLSDPQANRLCTLDLAVAELHCDIPLNFSPTGLVWLGIAEHEH</sequence>
<reference evidence="2 3" key="1">
    <citation type="submission" date="2015-05" db="EMBL/GenBank/DDBJ databases">
        <title>Draft genome sequence of Lampropedia sp. CT6, isolated from the microbial mat of a hot water spring, located at Manikaran, India.</title>
        <authorList>
            <person name="Tripathi C."/>
            <person name="Rani P."/>
            <person name="Mahato N.K."/>
            <person name="Lal R."/>
        </authorList>
    </citation>
    <scope>NUCLEOTIDE SEQUENCE [LARGE SCALE GENOMIC DNA]</scope>
    <source>
        <strain evidence="2 3">CT6</strain>
    </source>
</reference>
<dbReference type="Gene3D" id="2.130.10.10">
    <property type="entry name" value="YVTN repeat-like/Quinoprotein amine dehydrogenase"/>
    <property type="match status" value="1"/>
</dbReference>